<accession>A0A1I5BGR0</accession>
<name>A0A1I5BGR0_PSUAM</name>
<feature type="region of interest" description="Disordered" evidence="5">
    <location>
        <begin position="1"/>
        <end position="40"/>
    </location>
</feature>
<dbReference type="Pfam" id="PF01258">
    <property type="entry name" value="zf-dskA_traR"/>
    <property type="match status" value="1"/>
</dbReference>
<dbReference type="STRING" id="260086.SAMN05216207_102088"/>
<reference evidence="7 8" key="1">
    <citation type="submission" date="2016-10" db="EMBL/GenBank/DDBJ databases">
        <authorList>
            <person name="de Groot N.N."/>
        </authorList>
    </citation>
    <scope>NUCLEOTIDE SEQUENCE [LARGE SCALE GENOMIC DNA]</scope>
    <source>
        <strain evidence="7 8">CGMCC 4.1877</strain>
    </source>
</reference>
<comment type="caution">
    <text evidence="4">Lacks conserved residue(s) required for the propagation of feature annotation.</text>
</comment>
<feature type="domain" description="Zinc finger DksA/TraR C4-type" evidence="6">
    <location>
        <begin position="80"/>
        <end position="108"/>
    </location>
</feature>
<gene>
    <name evidence="7" type="ORF">SAMN05216207_102088</name>
</gene>
<evidence type="ECO:0000256" key="2">
    <source>
        <dbReference type="ARBA" id="ARBA00022771"/>
    </source>
</evidence>
<evidence type="ECO:0000313" key="8">
    <source>
        <dbReference type="Proteomes" id="UP000199614"/>
    </source>
</evidence>
<dbReference type="Proteomes" id="UP000199614">
    <property type="component" value="Unassembled WGS sequence"/>
</dbReference>
<dbReference type="GO" id="GO:0008270">
    <property type="term" value="F:zinc ion binding"/>
    <property type="evidence" value="ECO:0007669"/>
    <property type="project" value="UniProtKB-KW"/>
</dbReference>
<dbReference type="Gene3D" id="1.20.120.910">
    <property type="entry name" value="DksA, coiled-coil domain"/>
    <property type="match status" value="1"/>
</dbReference>
<sequence>MDSERARTLLNEELTRTDETADIATAGPSEGAGADRLAAGTDFGDAGARATESMDRDLTVNTLQGRRERVEAALARLDRGEYGRCAVCGAEIDDERLEIRPETDRCREHPEDDAQLPGPVED</sequence>
<feature type="compositionally biased region" description="Basic and acidic residues" evidence="5">
    <location>
        <begin position="101"/>
        <end position="112"/>
    </location>
</feature>
<dbReference type="PANTHER" id="PTHR33823:SF4">
    <property type="entry name" value="GENERAL STRESS PROTEIN 16O"/>
    <property type="match status" value="1"/>
</dbReference>
<dbReference type="EMBL" id="FOUY01000020">
    <property type="protein sequence ID" value="SFN73846.1"/>
    <property type="molecule type" value="Genomic_DNA"/>
</dbReference>
<keyword evidence="2" id="KW-0863">Zinc-finger</keyword>
<evidence type="ECO:0000256" key="4">
    <source>
        <dbReference type="PROSITE-ProRule" id="PRU00510"/>
    </source>
</evidence>
<feature type="region of interest" description="Disordered" evidence="5">
    <location>
        <begin position="101"/>
        <end position="122"/>
    </location>
</feature>
<evidence type="ECO:0000259" key="6">
    <source>
        <dbReference type="Pfam" id="PF01258"/>
    </source>
</evidence>
<dbReference type="InterPro" id="IPR000962">
    <property type="entry name" value="Znf_DskA_TraR"/>
</dbReference>
<proteinExistence type="predicted"/>
<evidence type="ECO:0000256" key="5">
    <source>
        <dbReference type="SAM" id="MobiDB-lite"/>
    </source>
</evidence>
<dbReference type="OrthoDB" id="1121111at2"/>
<evidence type="ECO:0000313" key="7">
    <source>
        <dbReference type="EMBL" id="SFN73846.1"/>
    </source>
</evidence>
<dbReference type="RefSeq" id="WP_093346202.1">
    <property type="nucleotide sequence ID" value="NZ_FOUY01000020.1"/>
</dbReference>
<dbReference type="PROSITE" id="PS51128">
    <property type="entry name" value="ZF_DKSA_2"/>
    <property type="match status" value="1"/>
</dbReference>
<dbReference type="AlphaFoldDB" id="A0A1I5BGR0"/>
<protein>
    <submittedName>
        <fullName evidence="7">DnaK suppressor protein</fullName>
    </submittedName>
</protein>
<keyword evidence="8" id="KW-1185">Reference proteome</keyword>
<keyword evidence="3" id="KW-0862">Zinc</keyword>
<organism evidence="7 8">
    <name type="scientific">Pseudonocardia ammonioxydans</name>
    <dbReference type="NCBI Taxonomy" id="260086"/>
    <lineage>
        <taxon>Bacteria</taxon>
        <taxon>Bacillati</taxon>
        <taxon>Actinomycetota</taxon>
        <taxon>Actinomycetes</taxon>
        <taxon>Pseudonocardiales</taxon>
        <taxon>Pseudonocardiaceae</taxon>
        <taxon>Pseudonocardia</taxon>
    </lineage>
</organism>
<dbReference type="PANTHER" id="PTHR33823">
    <property type="entry name" value="RNA POLYMERASE-BINDING TRANSCRIPTION FACTOR DKSA-RELATED"/>
    <property type="match status" value="1"/>
</dbReference>
<evidence type="ECO:0000256" key="3">
    <source>
        <dbReference type="ARBA" id="ARBA00022833"/>
    </source>
</evidence>
<keyword evidence="1" id="KW-0479">Metal-binding</keyword>
<evidence type="ECO:0000256" key="1">
    <source>
        <dbReference type="ARBA" id="ARBA00022723"/>
    </source>
</evidence>